<evidence type="ECO:0000313" key="2">
    <source>
        <dbReference type="Proteomes" id="UP001597365"/>
    </source>
</evidence>
<protein>
    <submittedName>
        <fullName evidence="1">Uncharacterized protein</fullName>
    </submittedName>
</protein>
<dbReference type="EMBL" id="JBHUFU010000001">
    <property type="protein sequence ID" value="MFD1828659.1"/>
    <property type="molecule type" value="Genomic_DNA"/>
</dbReference>
<keyword evidence="2" id="KW-1185">Reference proteome</keyword>
<gene>
    <name evidence="1" type="ORF">ACFSJS_03125</name>
</gene>
<evidence type="ECO:0000313" key="1">
    <source>
        <dbReference type="EMBL" id="MFD1828659.1"/>
    </source>
</evidence>
<name>A0ABW4PDA6_9ACTN</name>
<accession>A0ABW4PDA6</accession>
<organism evidence="1 2">
    <name type="scientific">Streptomyces desertarenae</name>
    <dbReference type="NCBI Taxonomy" id="2666184"/>
    <lineage>
        <taxon>Bacteria</taxon>
        <taxon>Bacillati</taxon>
        <taxon>Actinomycetota</taxon>
        <taxon>Actinomycetes</taxon>
        <taxon>Kitasatosporales</taxon>
        <taxon>Streptomycetaceae</taxon>
        <taxon>Streptomyces</taxon>
    </lineage>
</organism>
<sequence>MAPCSSTAGARGAGRSPPLARIGAGWYVYVYLTPSEQRLLISGSQAAVTAAICAAASVVIGEGANWLRNNGVCSGEMELRYSYSSVIAGRPILSGIKCI</sequence>
<comment type="caution">
    <text evidence="1">The sequence shown here is derived from an EMBL/GenBank/DDBJ whole genome shotgun (WGS) entry which is preliminary data.</text>
</comment>
<reference evidence="2" key="1">
    <citation type="journal article" date="2019" name="Int. J. Syst. Evol. Microbiol.">
        <title>The Global Catalogue of Microorganisms (GCM) 10K type strain sequencing project: providing services to taxonomists for standard genome sequencing and annotation.</title>
        <authorList>
            <consortium name="The Broad Institute Genomics Platform"/>
            <consortium name="The Broad Institute Genome Sequencing Center for Infectious Disease"/>
            <person name="Wu L."/>
            <person name="Ma J."/>
        </authorList>
    </citation>
    <scope>NUCLEOTIDE SEQUENCE [LARGE SCALE GENOMIC DNA]</scope>
    <source>
        <strain evidence="2">CGMCC 4.7455</strain>
    </source>
</reference>
<proteinExistence type="predicted"/>
<dbReference type="RefSeq" id="WP_380896371.1">
    <property type="nucleotide sequence ID" value="NZ_JBHUFU010000001.1"/>
</dbReference>
<dbReference type="Proteomes" id="UP001597365">
    <property type="component" value="Unassembled WGS sequence"/>
</dbReference>